<evidence type="ECO:0000313" key="3">
    <source>
        <dbReference type="Proteomes" id="UP001056035"/>
    </source>
</evidence>
<evidence type="ECO:0000313" key="2">
    <source>
        <dbReference type="EMBL" id="UTI64284.1"/>
    </source>
</evidence>
<dbReference type="InterPro" id="IPR041726">
    <property type="entry name" value="ACAD10_11_N"/>
</dbReference>
<feature type="domain" description="Aminoglycoside phosphotransferase" evidence="1">
    <location>
        <begin position="77"/>
        <end position="293"/>
    </location>
</feature>
<dbReference type="Gene3D" id="3.30.200.20">
    <property type="entry name" value="Phosphorylase Kinase, domain 1"/>
    <property type="match status" value="1"/>
</dbReference>
<name>A0ABY5DUT7_9ACTN</name>
<proteinExistence type="predicted"/>
<dbReference type="CDD" id="cd05154">
    <property type="entry name" value="ACAD10_11_N-like"/>
    <property type="match status" value="1"/>
</dbReference>
<keyword evidence="3" id="KW-1185">Reference proteome</keyword>
<organism evidence="2 3">
    <name type="scientific">Paraconexibacter antarcticus</name>
    <dbReference type="NCBI Taxonomy" id="2949664"/>
    <lineage>
        <taxon>Bacteria</taxon>
        <taxon>Bacillati</taxon>
        <taxon>Actinomycetota</taxon>
        <taxon>Thermoleophilia</taxon>
        <taxon>Solirubrobacterales</taxon>
        <taxon>Paraconexibacteraceae</taxon>
        <taxon>Paraconexibacter</taxon>
    </lineage>
</organism>
<dbReference type="InterPro" id="IPR002575">
    <property type="entry name" value="Aminoglycoside_PTrfase"/>
</dbReference>
<dbReference type="Proteomes" id="UP001056035">
    <property type="component" value="Chromosome"/>
</dbReference>
<dbReference type="EMBL" id="CP098502">
    <property type="protein sequence ID" value="UTI64284.1"/>
    <property type="molecule type" value="Genomic_DNA"/>
</dbReference>
<protein>
    <submittedName>
        <fullName evidence="2">Phosphotransferase family protein</fullName>
    </submittedName>
</protein>
<dbReference type="InterPro" id="IPR011009">
    <property type="entry name" value="Kinase-like_dom_sf"/>
</dbReference>
<dbReference type="SUPFAM" id="SSF56112">
    <property type="entry name" value="Protein kinase-like (PK-like)"/>
    <property type="match status" value="1"/>
</dbReference>
<gene>
    <name evidence="2" type="ORF">NBH00_23455</name>
</gene>
<dbReference type="InterPro" id="IPR051678">
    <property type="entry name" value="AGP_Transferase"/>
</dbReference>
<dbReference type="PANTHER" id="PTHR21310">
    <property type="entry name" value="AMINOGLYCOSIDE PHOSPHOTRANSFERASE-RELATED-RELATED"/>
    <property type="match status" value="1"/>
</dbReference>
<accession>A0ABY5DUT7</accession>
<dbReference type="RefSeq" id="WP_254570994.1">
    <property type="nucleotide sequence ID" value="NZ_CP098502.1"/>
</dbReference>
<sequence>MSTTSTHSMERTIEATLERKMERRGVVVHEAPVLSVVDERLRHFLASRIDGDFTISNLDRLPGGASKEQFVFELAWTQDGVARQDKMVLRMDPPASMVESPRSREFEMLRALDGTLPVPKVFWVTEDPADLGAPAMVCGWLTGVASPADAAKTASGLGTTYGPRLRPLLAEQFVRYLAELHRFDWSGKDLPSFDRPEAGTTQAVDWRLAAWDRAWEQDAFEAHPTMMLTRQWLWEHRPVVDHVSVIHGDYRNGNFLFDEDSGQITALLDWEITYLGDRHHDLAYVMTEGWGQRDENTGEFYCCALVTKEDLIAQYEEISGLTVDRERLHYYAVMNLYWAAVALIATGPRNAAERMTHLDVMQNFLSGLGALFLDQLNALVGTED</sequence>
<dbReference type="PANTHER" id="PTHR21310:SF57">
    <property type="entry name" value="BLR2944 PROTEIN"/>
    <property type="match status" value="1"/>
</dbReference>
<evidence type="ECO:0000259" key="1">
    <source>
        <dbReference type="Pfam" id="PF01636"/>
    </source>
</evidence>
<dbReference type="Pfam" id="PF01636">
    <property type="entry name" value="APH"/>
    <property type="match status" value="1"/>
</dbReference>
<dbReference type="Gene3D" id="3.90.1200.10">
    <property type="match status" value="1"/>
</dbReference>
<reference evidence="2 3" key="1">
    <citation type="submission" date="2022-06" db="EMBL/GenBank/DDBJ databases">
        <title>Paraconexibacter antarcticus.</title>
        <authorList>
            <person name="Kim C.S."/>
        </authorList>
    </citation>
    <scope>NUCLEOTIDE SEQUENCE [LARGE SCALE GENOMIC DNA]</scope>
    <source>
        <strain evidence="2 3">02-257</strain>
    </source>
</reference>